<dbReference type="Proteomes" id="UP000649114">
    <property type="component" value="Unassembled WGS sequence"/>
</dbReference>
<evidence type="ECO:0000313" key="3">
    <source>
        <dbReference type="EMBL" id="KAF4202948.1"/>
    </source>
</evidence>
<accession>A0AAN6BML2</accession>
<keyword evidence="2" id="KW-0732">Signal</keyword>
<reference evidence="3" key="2">
    <citation type="submission" date="2020-04" db="EMBL/GenBank/DDBJ databases">
        <authorList>
            <person name="Santos R.A.C."/>
            <person name="Steenwyk J.L."/>
            <person name="Rivero-Menendez O."/>
            <person name="Mead M.E."/>
            <person name="Silva L.P."/>
            <person name="Bastos R.W."/>
            <person name="Alastruey-Izquierdo A."/>
            <person name="Goldman G.H."/>
            <person name="Rokas A."/>
        </authorList>
    </citation>
    <scope>NUCLEOTIDE SEQUENCE</scope>
    <source>
        <strain evidence="3">CNM-CM8927</strain>
    </source>
</reference>
<gene>
    <name evidence="3" type="ORF">CNMCM8927_009389</name>
</gene>
<feature type="signal peptide" evidence="2">
    <location>
        <begin position="1"/>
        <end position="22"/>
    </location>
</feature>
<dbReference type="EMBL" id="JAAAPU010000091">
    <property type="protein sequence ID" value="KAF4202948.1"/>
    <property type="molecule type" value="Genomic_DNA"/>
</dbReference>
<protein>
    <submittedName>
        <fullName evidence="3">Uncharacterized protein</fullName>
    </submittedName>
</protein>
<evidence type="ECO:0000313" key="4">
    <source>
        <dbReference type="Proteomes" id="UP000649114"/>
    </source>
</evidence>
<dbReference type="AlphaFoldDB" id="A0AAN6BML2"/>
<evidence type="ECO:0000256" key="2">
    <source>
        <dbReference type="SAM" id="SignalP"/>
    </source>
</evidence>
<reference evidence="3" key="1">
    <citation type="journal article" date="2020" name="bioRxiv">
        <title>Genomic and phenotypic heterogeneity of clinical isolates of the human pathogens Aspergillus fumigatus, Aspergillus lentulus and Aspergillus fumigatiaffinis.</title>
        <authorList>
            <person name="dos Santos R.A.C."/>
            <person name="Steenwyk J.L."/>
            <person name="Rivero-Menendez O."/>
            <person name="Mead M.E."/>
            <person name="Silva L.P."/>
            <person name="Bastos R.W."/>
            <person name="Alastruey-Izquierdo A."/>
            <person name="Goldman G.H."/>
            <person name="Rokas A."/>
        </authorList>
    </citation>
    <scope>NUCLEOTIDE SEQUENCE</scope>
    <source>
        <strain evidence="3">CNM-CM8927</strain>
    </source>
</reference>
<evidence type="ECO:0000256" key="1">
    <source>
        <dbReference type="SAM" id="MobiDB-lite"/>
    </source>
</evidence>
<feature type="region of interest" description="Disordered" evidence="1">
    <location>
        <begin position="48"/>
        <end position="124"/>
    </location>
</feature>
<name>A0AAN6BML2_ASPLE</name>
<sequence length="266" mass="29005">MPLLSSCHLLLRTILFLRPNIATGVSKRLHTAQQFSRPVQLGLATTVSNTCPAPRSKSSVKKLSASFSQSEISHTPTKSSQETPDGYDSSSSSDDDAYNRQPFRRSDTYNSGSTATHEQDKSAGGIGPSDFGFLFPICPLHGGLDIVIDEEMKLSTVLHQNLDTAFRGGAFKWLLLSNTTTGVCQLQVVPHHLCCVAYSAEGAREKDIYNYLNALSTRHQGAMLVRRALDTFQISSPEAVTMQPYFNHSAAITGGLLTDDVDLNEH</sequence>
<proteinExistence type="predicted"/>
<feature type="chain" id="PRO_5042915454" evidence="2">
    <location>
        <begin position="23"/>
        <end position="266"/>
    </location>
</feature>
<comment type="caution">
    <text evidence="3">The sequence shown here is derived from an EMBL/GenBank/DDBJ whole genome shotgun (WGS) entry which is preliminary data.</text>
</comment>
<organism evidence="3 4">
    <name type="scientific">Aspergillus lentulus</name>
    <dbReference type="NCBI Taxonomy" id="293939"/>
    <lineage>
        <taxon>Eukaryota</taxon>
        <taxon>Fungi</taxon>
        <taxon>Dikarya</taxon>
        <taxon>Ascomycota</taxon>
        <taxon>Pezizomycotina</taxon>
        <taxon>Eurotiomycetes</taxon>
        <taxon>Eurotiomycetidae</taxon>
        <taxon>Eurotiales</taxon>
        <taxon>Aspergillaceae</taxon>
        <taxon>Aspergillus</taxon>
        <taxon>Aspergillus subgen. Fumigati</taxon>
    </lineage>
</organism>
<feature type="compositionally biased region" description="Polar residues" evidence="1">
    <location>
        <begin position="65"/>
        <end position="83"/>
    </location>
</feature>